<dbReference type="PANTHER" id="PTHR42912">
    <property type="entry name" value="METHYLTRANSFERASE"/>
    <property type="match status" value="1"/>
</dbReference>
<dbReference type="AlphaFoldDB" id="A0A7X0B4C5"/>
<reference evidence="2 3" key="1">
    <citation type="submission" date="2020-08" db="EMBL/GenBank/DDBJ databases">
        <title>Genomic Encyclopedia of Type Strains, Phase IV (KMG-IV): sequencing the most valuable type-strain genomes for metagenomic binning, comparative biology and taxonomic classification.</title>
        <authorList>
            <person name="Goeker M."/>
        </authorList>
    </citation>
    <scope>NUCLEOTIDE SEQUENCE [LARGE SCALE GENOMIC DNA]</scope>
    <source>
        <strain evidence="2 3">DSM 22198</strain>
    </source>
</reference>
<dbReference type="InterPro" id="IPR013216">
    <property type="entry name" value="Methyltransf_11"/>
</dbReference>
<dbReference type="GO" id="GO:0032259">
    <property type="term" value="P:methylation"/>
    <property type="evidence" value="ECO:0007669"/>
    <property type="project" value="UniProtKB-KW"/>
</dbReference>
<accession>A0A7X0B4C5</accession>
<dbReference type="GO" id="GO:0008168">
    <property type="term" value="F:methyltransferase activity"/>
    <property type="evidence" value="ECO:0007669"/>
    <property type="project" value="UniProtKB-KW"/>
</dbReference>
<evidence type="ECO:0000259" key="1">
    <source>
        <dbReference type="Pfam" id="PF08241"/>
    </source>
</evidence>
<dbReference type="RefSeq" id="WP_184806353.1">
    <property type="nucleotide sequence ID" value="NZ_JACIIZ010000016.1"/>
</dbReference>
<keyword evidence="2" id="KW-0808">Transferase</keyword>
<dbReference type="SUPFAM" id="SSF53335">
    <property type="entry name" value="S-adenosyl-L-methionine-dependent methyltransferases"/>
    <property type="match status" value="1"/>
</dbReference>
<comment type="caution">
    <text evidence="2">The sequence shown here is derived from an EMBL/GenBank/DDBJ whole genome shotgun (WGS) entry which is preliminary data.</text>
</comment>
<keyword evidence="2" id="KW-0489">Methyltransferase</keyword>
<dbReference type="Pfam" id="PF08241">
    <property type="entry name" value="Methyltransf_11"/>
    <property type="match status" value="1"/>
</dbReference>
<protein>
    <submittedName>
        <fullName evidence="2">SAM-dependent methyltransferase</fullName>
    </submittedName>
</protein>
<name>A0A7X0B4C5_9PROT</name>
<dbReference type="PANTHER" id="PTHR42912:SF93">
    <property type="entry name" value="N6-ADENOSINE-METHYLTRANSFERASE TMT1A"/>
    <property type="match status" value="1"/>
</dbReference>
<dbReference type="InterPro" id="IPR029063">
    <property type="entry name" value="SAM-dependent_MTases_sf"/>
</dbReference>
<dbReference type="CDD" id="cd02440">
    <property type="entry name" value="AdoMet_MTases"/>
    <property type="match status" value="1"/>
</dbReference>
<gene>
    <name evidence="2" type="ORF">FHS74_004797</name>
</gene>
<dbReference type="InterPro" id="IPR050508">
    <property type="entry name" value="Methyltransf_Superfamily"/>
</dbReference>
<organism evidence="2 3">
    <name type="scientific">Nitrospirillum iridis</name>
    <dbReference type="NCBI Taxonomy" id="765888"/>
    <lineage>
        <taxon>Bacteria</taxon>
        <taxon>Pseudomonadati</taxon>
        <taxon>Pseudomonadota</taxon>
        <taxon>Alphaproteobacteria</taxon>
        <taxon>Rhodospirillales</taxon>
        <taxon>Azospirillaceae</taxon>
        <taxon>Nitrospirillum</taxon>
    </lineage>
</organism>
<feature type="domain" description="Methyltransferase type 11" evidence="1">
    <location>
        <begin position="61"/>
        <end position="173"/>
    </location>
</feature>
<proteinExistence type="predicted"/>
<dbReference type="EMBL" id="JACIIZ010000016">
    <property type="protein sequence ID" value="MBB6254211.1"/>
    <property type="molecule type" value="Genomic_DNA"/>
</dbReference>
<evidence type="ECO:0000313" key="2">
    <source>
        <dbReference type="EMBL" id="MBB6254211.1"/>
    </source>
</evidence>
<evidence type="ECO:0000313" key="3">
    <source>
        <dbReference type="Proteomes" id="UP000539175"/>
    </source>
</evidence>
<sequence length="227" mass="25240">MTTRTIPDLMRAPLRLLRGLGPWRRSPRRFQPFSYTAPDRYPWLFSVVRDRLGDGPDRRLLSFGCSVGEEVASLRRLFPEARLKGIDIDPRNIAVARRRARVLGLAGVDFAVGDSTAGEPDGAYDAILCLAVLCNGRLTVDGAQRCDPILHFATFEAMVADFARCLKPGGLLCLVTTNFRFRDTRVAAGFDVALTIPSDRLAPDVVFGPDNRLMPGERYTEVVFVKR</sequence>
<keyword evidence="3" id="KW-1185">Reference proteome</keyword>
<dbReference type="Proteomes" id="UP000539175">
    <property type="component" value="Unassembled WGS sequence"/>
</dbReference>
<dbReference type="Gene3D" id="3.40.50.150">
    <property type="entry name" value="Vaccinia Virus protein VP39"/>
    <property type="match status" value="1"/>
</dbReference>